<dbReference type="Proteomes" id="UP000325723">
    <property type="component" value="Unassembled WGS sequence"/>
</dbReference>
<evidence type="ECO:0000313" key="1">
    <source>
        <dbReference type="EMBL" id="VVO94064.1"/>
    </source>
</evidence>
<accession>A0A8H2RQI7</accession>
<sequence>MVSAIPWKTLGPFINEPCARQRLPCLEHSLGNSRGKRHILMNRAPYMDTST</sequence>
<reference evidence="1 2" key="1">
    <citation type="submission" date="2019-09" db="EMBL/GenBank/DDBJ databases">
        <authorList>
            <person name="Chandra G."/>
            <person name="Truman W A."/>
        </authorList>
    </citation>
    <scope>NUCLEOTIDE SEQUENCE [LARGE SCALE GENOMIC DNA]</scope>
    <source>
        <strain evidence="1">PS900</strain>
    </source>
</reference>
<dbReference type="EMBL" id="CABVIE010000007">
    <property type="protein sequence ID" value="VVO94064.1"/>
    <property type="molecule type" value="Genomic_DNA"/>
</dbReference>
<comment type="caution">
    <text evidence="1">The sequence shown here is derived from an EMBL/GenBank/DDBJ whole genome shotgun (WGS) entry which is preliminary data.</text>
</comment>
<protein>
    <submittedName>
        <fullName evidence="1">Uncharacterized protein</fullName>
    </submittedName>
</protein>
<gene>
    <name evidence="1" type="ORF">PS900_02481</name>
</gene>
<name>A0A8H2RQI7_PSEFL</name>
<organism evidence="1 2">
    <name type="scientific">Pseudomonas fluorescens</name>
    <dbReference type="NCBI Taxonomy" id="294"/>
    <lineage>
        <taxon>Bacteria</taxon>
        <taxon>Pseudomonadati</taxon>
        <taxon>Pseudomonadota</taxon>
        <taxon>Gammaproteobacteria</taxon>
        <taxon>Pseudomonadales</taxon>
        <taxon>Pseudomonadaceae</taxon>
        <taxon>Pseudomonas</taxon>
    </lineage>
</organism>
<dbReference type="AlphaFoldDB" id="A0A8H2RQI7"/>
<evidence type="ECO:0000313" key="2">
    <source>
        <dbReference type="Proteomes" id="UP000325723"/>
    </source>
</evidence>
<proteinExistence type="predicted"/>